<feature type="transmembrane region" description="Helical" evidence="3">
    <location>
        <begin position="168"/>
        <end position="185"/>
    </location>
</feature>
<dbReference type="Proteomes" id="UP001172681">
    <property type="component" value="Unassembled WGS sequence"/>
</dbReference>
<name>A0AA38XHV5_9EURO</name>
<comment type="subcellular location">
    <subcellularLocation>
        <location evidence="1">Membrane</location>
        <topology evidence="1">Multi-pass membrane protein</topology>
    </subcellularLocation>
</comment>
<keyword evidence="3" id="KW-0812">Transmembrane</keyword>
<organism evidence="4 5">
    <name type="scientific">Knufia peltigerae</name>
    <dbReference type="NCBI Taxonomy" id="1002370"/>
    <lineage>
        <taxon>Eukaryota</taxon>
        <taxon>Fungi</taxon>
        <taxon>Dikarya</taxon>
        <taxon>Ascomycota</taxon>
        <taxon>Pezizomycotina</taxon>
        <taxon>Eurotiomycetes</taxon>
        <taxon>Chaetothyriomycetidae</taxon>
        <taxon>Chaetothyriales</taxon>
        <taxon>Trichomeriaceae</taxon>
        <taxon>Knufia</taxon>
    </lineage>
</organism>
<sequence length="320" mass="34433">MAGVYLAHYLSSNTFPGASAVDYSLIGGANFAAAMLVAPLVNVVTRHHGTKACMFSGTTFMAGGLIAASFAREFWQLVLTQGIIIGVGVGLFFAQGITAGGTGIGGIIFSSSINPMIESLSRAWALRIMGLGCLVFLLLASLIVRDRNAQVRPRLHTFDVRFCRRRDIWLLLIWEFLYLLGYMTLVSSLPDFSRSLGISQSDSGLTAIMINLSTTSGRILAGWASDHFGRITVALISTFSSGILCLALWIPSESLAATLDFALLVGNVYSTFWISIAPICVELVGLEELSSVLSIAWLNAALPCFGRSEISRDGRDFADR</sequence>
<evidence type="ECO:0000313" key="4">
    <source>
        <dbReference type="EMBL" id="KAJ9613710.1"/>
    </source>
</evidence>
<comment type="caution">
    <text evidence="4">The sequence shown here is derived from an EMBL/GenBank/DDBJ whole genome shotgun (WGS) entry which is preliminary data.</text>
</comment>
<evidence type="ECO:0008006" key="6">
    <source>
        <dbReference type="Google" id="ProtNLM"/>
    </source>
</evidence>
<feature type="transmembrane region" description="Helical" evidence="3">
    <location>
        <begin position="231"/>
        <end position="250"/>
    </location>
</feature>
<dbReference type="PANTHER" id="PTHR11360">
    <property type="entry name" value="MONOCARBOXYLATE TRANSPORTER"/>
    <property type="match status" value="1"/>
</dbReference>
<evidence type="ECO:0000313" key="5">
    <source>
        <dbReference type="Proteomes" id="UP001172681"/>
    </source>
</evidence>
<gene>
    <name evidence="4" type="ORF">H2204_014722</name>
</gene>
<evidence type="ECO:0000256" key="2">
    <source>
        <dbReference type="ARBA" id="ARBA00006727"/>
    </source>
</evidence>
<comment type="similarity">
    <text evidence="2">Belongs to the major facilitator superfamily. Monocarboxylate porter (TC 2.A.1.13) family.</text>
</comment>
<evidence type="ECO:0000256" key="1">
    <source>
        <dbReference type="ARBA" id="ARBA00004141"/>
    </source>
</evidence>
<proteinExistence type="inferred from homology"/>
<reference evidence="4" key="1">
    <citation type="submission" date="2022-10" db="EMBL/GenBank/DDBJ databases">
        <title>Culturing micro-colonial fungi from biological soil crusts in the Mojave desert and describing Neophaeococcomyces mojavensis, and introducing the new genera and species Taxawa tesnikishii.</title>
        <authorList>
            <person name="Kurbessoian T."/>
            <person name="Stajich J.E."/>
        </authorList>
    </citation>
    <scope>NUCLEOTIDE SEQUENCE</scope>
    <source>
        <strain evidence="4">TK_35</strain>
    </source>
</reference>
<dbReference type="GO" id="GO:0022857">
    <property type="term" value="F:transmembrane transporter activity"/>
    <property type="evidence" value="ECO:0007669"/>
    <property type="project" value="InterPro"/>
</dbReference>
<evidence type="ECO:0000256" key="3">
    <source>
        <dbReference type="SAM" id="Phobius"/>
    </source>
</evidence>
<dbReference type="Pfam" id="PF07690">
    <property type="entry name" value="MFS_1"/>
    <property type="match status" value="1"/>
</dbReference>
<feature type="transmembrane region" description="Helical" evidence="3">
    <location>
        <begin position="123"/>
        <end position="144"/>
    </location>
</feature>
<dbReference type="EMBL" id="JAPDRN010000198">
    <property type="protein sequence ID" value="KAJ9613710.1"/>
    <property type="molecule type" value="Genomic_DNA"/>
</dbReference>
<keyword evidence="3" id="KW-0472">Membrane</keyword>
<feature type="transmembrane region" description="Helical" evidence="3">
    <location>
        <begin position="262"/>
        <end position="284"/>
    </location>
</feature>
<dbReference type="Gene3D" id="1.20.1250.20">
    <property type="entry name" value="MFS general substrate transporter like domains"/>
    <property type="match status" value="1"/>
</dbReference>
<dbReference type="InterPro" id="IPR036259">
    <property type="entry name" value="MFS_trans_sf"/>
</dbReference>
<keyword evidence="3" id="KW-1133">Transmembrane helix</keyword>
<dbReference type="InterPro" id="IPR011701">
    <property type="entry name" value="MFS"/>
</dbReference>
<accession>A0AA38XHV5</accession>
<dbReference type="PANTHER" id="PTHR11360:SF315">
    <property type="entry name" value="TRANSPORTER MCH2-RELATED"/>
    <property type="match status" value="1"/>
</dbReference>
<dbReference type="GO" id="GO:0016020">
    <property type="term" value="C:membrane"/>
    <property type="evidence" value="ECO:0007669"/>
    <property type="project" value="UniProtKB-SubCell"/>
</dbReference>
<keyword evidence="5" id="KW-1185">Reference proteome</keyword>
<dbReference type="AlphaFoldDB" id="A0AA38XHV5"/>
<protein>
    <recommendedName>
        <fullName evidence="6">Major facilitator superfamily (MFS) profile domain-containing protein</fullName>
    </recommendedName>
</protein>
<feature type="transmembrane region" description="Helical" evidence="3">
    <location>
        <begin position="20"/>
        <end position="41"/>
    </location>
</feature>
<dbReference type="InterPro" id="IPR050327">
    <property type="entry name" value="Proton-linked_MCT"/>
</dbReference>
<dbReference type="SUPFAM" id="SSF103473">
    <property type="entry name" value="MFS general substrate transporter"/>
    <property type="match status" value="1"/>
</dbReference>